<name>A0A7C2VGK8_9AQUI</name>
<dbReference type="Gene3D" id="3.40.50.10640">
    <property type="entry name" value="SSO1389-like"/>
    <property type="match status" value="1"/>
</dbReference>
<dbReference type="InterPro" id="IPR052875">
    <property type="entry name" value="CRISPR_assoc_ribonuclease"/>
</dbReference>
<dbReference type="InterPro" id="IPR027419">
    <property type="entry name" value="CRISPR-assoc_Csx1_C"/>
</dbReference>
<dbReference type="Gene3D" id="1.10.3740.10">
    <property type="entry name" value="SSO1389-like domains"/>
    <property type="match status" value="1"/>
</dbReference>
<dbReference type="Pfam" id="PF22230">
    <property type="entry name" value="Csx1_CARF"/>
    <property type="match status" value="1"/>
</dbReference>
<dbReference type="EMBL" id="DSFP01000022">
    <property type="protein sequence ID" value="HEW45376.1"/>
    <property type="molecule type" value="Genomic_DNA"/>
</dbReference>
<reference evidence="3" key="1">
    <citation type="journal article" date="2020" name="mSystems">
        <title>Genome- and Community-Level Interaction Insights into Carbon Utilization and Element Cycling Functions of Hydrothermarchaeota in Hydrothermal Sediment.</title>
        <authorList>
            <person name="Zhou Z."/>
            <person name="Liu Y."/>
            <person name="Xu W."/>
            <person name="Pan J."/>
            <person name="Luo Z.H."/>
            <person name="Li M."/>
        </authorList>
    </citation>
    <scope>NUCLEOTIDE SEQUENCE [LARGE SCALE GENOMIC DNA]</scope>
    <source>
        <strain evidence="3">SpSt-132</strain>
    </source>
</reference>
<protein>
    <submittedName>
        <fullName evidence="3">TIGR01897 family CRISPR-associated protein</fullName>
    </submittedName>
</protein>
<dbReference type="InterPro" id="IPR013383">
    <property type="entry name" value="CRISPR-assoc_prot_DxTHG_CS"/>
</dbReference>
<evidence type="ECO:0000313" key="3">
    <source>
        <dbReference type="EMBL" id="HEW45376.1"/>
    </source>
</evidence>
<dbReference type="AlphaFoldDB" id="A0A7C2VGK8"/>
<feature type="domain" description="CRISPR system endoribonuclease Csx1-like HEPN" evidence="1">
    <location>
        <begin position="356"/>
        <end position="417"/>
    </location>
</feature>
<evidence type="ECO:0000259" key="1">
    <source>
        <dbReference type="Pfam" id="PF09455"/>
    </source>
</evidence>
<comment type="caution">
    <text evidence="3">The sequence shown here is derived from an EMBL/GenBank/DDBJ whole genome shotgun (WGS) entry which is preliminary data.</text>
</comment>
<dbReference type="InterPro" id="IPR010171">
    <property type="entry name" value="CRISPR_Csx1"/>
</dbReference>
<dbReference type="PANTHER" id="PTHR37169:SF1">
    <property type="entry name" value="CRISPR SYSTEM ENDORIBONUCLEASE CSX1"/>
    <property type="match status" value="1"/>
</dbReference>
<gene>
    <name evidence="3" type="ORF">ENO47_01705</name>
</gene>
<feature type="domain" description="CRISPR system endoribonuclease Csx1 CARF" evidence="2">
    <location>
        <begin position="12"/>
        <end position="199"/>
    </location>
</feature>
<dbReference type="PANTHER" id="PTHR37169">
    <property type="entry name" value="CRISPR SYSTEM ENDORIBONUCLEASE CSX1-RELATED"/>
    <property type="match status" value="1"/>
</dbReference>
<sequence length="438" mass="50687">MEFRVNMDTTKILVAIWGNFSAWKDANYRYKNKIYTSSTTLPLLLDTIKPNYTYIILADTLMDKYDNIFTYQEGLARIKNEAGAFIKEKIRSYPTKLKEDNINILILPAVGTFSRSRFVGNPNNFYALVYFELARNILRNLGSKLAFISENNKPCLELYLDITHGLNFMTMMTYRAVKDILQIIAYFCNVRLIVLNSDPLVGSGNIDLNINEIEKINVIPAFNFYRYSDTMLLIPSPSGHEGVNALTKRMDRLYAFCSAFLHGLPVYMYYFYEKPKEDEIENIVKLFYDHIKVNVNGTFEVIQGLNFGESFISLLQGFLLSNLLMVNAKDDGVVKMDDIERIKGIFKHSRTILQRLERELGKIKRVRIGSEFKDYRFYAEANYSPNDNFDGRNFFAHCGFVHNLIELKREGNTIFIKPKQRFIEEIHEALLESLPSGG</sequence>
<dbReference type="NCBIfam" id="TIGR02549">
    <property type="entry name" value="CRISPR_DxTHG"/>
    <property type="match status" value="1"/>
</dbReference>
<accession>A0A7C2VGK8</accession>
<evidence type="ECO:0000259" key="2">
    <source>
        <dbReference type="Pfam" id="PF22230"/>
    </source>
</evidence>
<dbReference type="NCBIfam" id="TIGR01897">
    <property type="entry name" value="cas_MJ1666"/>
    <property type="match status" value="1"/>
</dbReference>
<dbReference type="Pfam" id="PF09455">
    <property type="entry name" value="Csx1_HEPN"/>
    <property type="match status" value="1"/>
</dbReference>
<dbReference type="SUPFAM" id="SSF160980">
    <property type="entry name" value="SSO1389-like"/>
    <property type="match status" value="1"/>
</dbReference>
<proteinExistence type="predicted"/>
<organism evidence="3">
    <name type="scientific">Hydrogenobacter sp</name>
    <dbReference type="NCBI Taxonomy" id="2152829"/>
    <lineage>
        <taxon>Bacteria</taxon>
        <taxon>Pseudomonadati</taxon>
        <taxon>Aquificota</taxon>
        <taxon>Aquificia</taxon>
        <taxon>Aquificales</taxon>
        <taxon>Aquificaceae</taxon>
        <taxon>Hydrogenobacter</taxon>
    </lineage>
</organism>
<dbReference type="InterPro" id="IPR053857">
    <property type="entry name" value="Csx1_CARF"/>
</dbReference>
<dbReference type="InterPro" id="IPR019016">
    <property type="entry name" value="Csx1-like_HEPN"/>
</dbReference>